<dbReference type="SUPFAM" id="SSF52172">
    <property type="entry name" value="CheY-like"/>
    <property type="match status" value="1"/>
</dbReference>
<accession>V4QWS3</accession>
<dbReference type="EMBL" id="AWXZ01000035">
    <property type="protein sequence ID" value="ESR24222.1"/>
    <property type="molecule type" value="Genomic_DNA"/>
</dbReference>
<dbReference type="Proteomes" id="UP000017819">
    <property type="component" value="Unassembled WGS sequence"/>
</dbReference>
<feature type="domain" description="Response regulatory" evidence="2">
    <location>
        <begin position="8"/>
        <end position="125"/>
    </location>
</feature>
<sequence>MPAARSLSVMTVDDQFSMRSLIRNGLREIGFTDVRECANGEEALRQLITQPVHLVISDFNMPKLDGIGLLRSIRAYPPLKNTAFIMLTGSTDTEVVKRAMQYGVNNYIVKPFTVAALKGRIEAVVGKLN</sequence>
<proteinExistence type="predicted"/>
<protein>
    <submittedName>
        <fullName evidence="3">Chemotaxis regulator-transmits chemoreceptor signals to flagelllar motor components CheY</fullName>
    </submittedName>
</protein>
<feature type="modified residue" description="4-aspartylphosphate" evidence="1">
    <location>
        <position position="58"/>
    </location>
</feature>
<dbReference type="InterPro" id="IPR052048">
    <property type="entry name" value="ST_Response_Regulator"/>
</dbReference>
<dbReference type="SMART" id="SM00448">
    <property type="entry name" value="REC"/>
    <property type="match status" value="1"/>
</dbReference>
<evidence type="ECO:0000256" key="1">
    <source>
        <dbReference type="PROSITE-ProRule" id="PRU00169"/>
    </source>
</evidence>
<evidence type="ECO:0000259" key="2">
    <source>
        <dbReference type="PROSITE" id="PS50110"/>
    </source>
</evidence>
<dbReference type="PANTHER" id="PTHR43228:SF1">
    <property type="entry name" value="TWO-COMPONENT RESPONSE REGULATOR ARR22"/>
    <property type="match status" value="1"/>
</dbReference>
<dbReference type="PANTHER" id="PTHR43228">
    <property type="entry name" value="TWO-COMPONENT RESPONSE REGULATOR"/>
    <property type="match status" value="1"/>
</dbReference>
<reference evidence="3 4" key="1">
    <citation type="journal article" date="2014" name="Genome Announc.">
        <title>Draft Genome Sequence of Lutibaculum baratangense Strain AMV1T, Isolated from a Mud Volcano in Andamans, India.</title>
        <authorList>
            <person name="Singh A."/>
            <person name="Sreenivas A."/>
            <person name="Sathyanarayana Reddy G."/>
            <person name="Pinnaka A.K."/>
            <person name="Shivaji S."/>
        </authorList>
    </citation>
    <scope>NUCLEOTIDE SEQUENCE [LARGE SCALE GENOMIC DNA]</scope>
    <source>
        <strain evidence="3 4">AMV1</strain>
    </source>
</reference>
<keyword evidence="4" id="KW-1185">Reference proteome</keyword>
<dbReference type="PROSITE" id="PS50110">
    <property type="entry name" value="RESPONSE_REGULATORY"/>
    <property type="match status" value="1"/>
</dbReference>
<organism evidence="3 4">
    <name type="scientific">Lutibaculum baratangense AMV1</name>
    <dbReference type="NCBI Taxonomy" id="631454"/>
    <lineage>
        <taxon>Bacteria</taxon>
        <taxon>Pseudomonadati</taxon>
        <taxon>Pseudomonadota</taxon>
        <taxon>Alphaproteobacteria</taxon>
        <taxon>Hyphomicrobiales</taxon>
        <taxon>Tepidamorphaceae</taxon>
        <taxon>Lutibaculum</taxon>
    </lineage>
</organism>
<dbReference type="eggNOG" id="COG4753">
    <property type="taxonomic scope" value="Bacteria"/>
</dbReference>
<keyword evidence="3" id="KW-0675">Receptor</keyword>
<dbReference type="Gene3D" id="3.40.50.2300">
    <property type="match status" value="1"/>
</dbReference>
<evidence type="ECO:0000313" key="4">
    <source>
        <dbReference type="Proteomes" id="UP000017819"/>
    </source>
</evidence>
<dbReference type="InterPro" id="IPR001789">
    <property type="entry name" value="Sig_transdc_resp-reg_receiver"/>
</dbReference>
<keyword evidence="1" id="KW-0597">Phosphoprotein</keyword>
<dbReference type="STRING" id="631454.N177_2671"/>
<dbReference type="OrthoDB" id="9786548at2"/>
<dbReference type="InterPro" id="IPR011006">
    <property type="entry name" value="CheY-like_superfamily"/>
</dbReference>
<dbReference type="Pfam" id="PF00072">
    <property type="entry name" value="Response_reg"/>
    <property type="match status" value="1"/>
</dbReference>
<dbReference type="PATRIC" id="fig|631454.5.peg.2640"/>
<evidence type="ECO:0000313" key="3">
    <source>
        <dbReference type="EMBL" id="ESR24222.1"/>
    </source>
</evidence>
<dbReference type="AlphaFoldDB" id="V4QWS3"/>
<name>V4QWS3_9HYPH</name>
<comment type="caution">
    <text evidence="3">The sequence shown here is derived from an EMBL/GenBank/DDBJ whole genome shotgun (WGS) entry which is preliminary data.</text>
</comment>
<dbReference type="RefSeq" id="WP_023432800.1">
    <property type="nucleotide sequence ID" value="NZ_AWXZ01000035.1"/>
</dbReference>
<dbReference type="GO" id="GO:0000160">
    <property type="term" value="P:phosphorelay signal transduction system"/>
    <property type="evidence" value="ECO:0007669"/>
    <property type="project" value="InterPro"/>
</dbReference>
<gene>
    <name evidence="3" type="ORF">N177_2671</name>
</gene>